<accession>A0A5B8R263</accession>
<name>A0A5B8R263_9GAMM</name>
<dbReference type="RefSeq" id="WP_011711570.1">
    <property type="nucleotide sequence ID" value="NZ_CP076856.1"/>
</dbReference>
<proteinExistence type="predicted"/>
<organism evidence="1">
    <name type="scientific">Shewanella decolorationis</name>
    <dbReference type="NCBI Taxonomy" id="256839"/>
    <lineage>
        <taxon>Bacteria</taxon>
        <taxon>Pseudomonadati</taxon>
        <taxon>Pseudomonadota</taxon>
        <taxon>Gammaproteobacteria</taxon>
        <taxon>Alteromonadales</taxon>
        <taxon>Shewanellaceae</taxon>
        <taxon>Shewanella</taxon>
    </lineage>
</organism>
<sequence>METQSVDPREAFVKEITGESDVANCSSSDYERIEDAFIDGASEMGKYLEQCEALRAAGFTELADSLVTLDNHRQAFDWARENL</sequence>
<protein>
    <submittedName>
        <fullName evidence="1">Uncharacterized protein</fullName>
    </submittedName>
</protein>
<gene>
    <name evidence="1" type="ORF">D0436_22285</name>
</gene>
<dbReference type="AlphaFoldDB" id="A0A5B8R263"/>
<dbReference type="EMBL" id="CP031775">
    <property type="protein sequence ID" value="QDZ92960.1"/>
    <property type="molecule type" value="Genomic_DNA"/>
</dbReference>
<reference evidence="1" key="1">
    <citation type="journal article" date="2019" name="Ecotoxicol. Environ. Saf.">
        <title>Microbial characterization of heavy metal resistant bacterial strains isolated from an electroplating wastewater treatment plant.</title>
        <authorList>
            <person name="Cai X."/>
            <person name="Zheng X."/>
            <person name="Zhang D."/>
            <person name="Iqbal W."/>
            <person name="Liu C."/>
            <person name="Yang B."/>
            <person name="Zhao X."/>
            <person name="Lu X."/>
            <person name="Mao Y."/>
        </authorList>
    </citation>
    <scope>NUCLEOTIDE SEQUENCE [LARGE SCALE GENOMIC DNA]</scope>
    <source>
        <strain evidence="1">Ni1-3</strain>
    </source>
</reference>
<evidence type="ECO:0000313" key="1">
    <source>
        <dbReference type="EMBL" id="QDZ92960.1"/>
    </source>
</evidence>